<dbReference type="AlphaFoldDB" id="A0A7X5LQQ8"/>
<sequence>MSPFFIFWGIFSLLVGLFASQRGKSFFGYFILSLLLSPLISLLIVMLTDSNDQKSEAKRIQSGSEKKCLYCAELVKAEAIKCKHCGSDIGGLNGNALAFKDDLDAHKALQDAIYKKDEMRVEAILETKLSVADCPLAFNHKDYAELHGTPRIIDMIEAKS</sequence>
<evidence type="ECO:0000256" key="1">
    <source>
        <dbReference type="SAM" id="Phobius"/>
    </source>
</evidence>
<proteinExistence type="predicted"/>
<dbReference type="Proteomes" id="UP000470213">
    <property type="component" value="Unassembled WGS sequence"/>
</dbReference>
<reference evidence="2 3" key="1">
    <citation type="submission" date="2020-01" db="EMBL/GenBank/DDBJ databases">
        <authorList>
            <person name="Chen J."/>
            <person name="Zhu S."/>
            <person name="Yang J."/>
        </authorList>
    </citation>
    <scope>NUCLEOTIDE SEQUENCE [LARGE SCALE GENOMIC DNA]</scope>
    <source>
        <strain evidence="2 3">345S023</strain>
    </source>
</reference>
<evidence type="ECO:0000313" key="2">
    <source>
        <dbReference type="EMBL" id="NDV92980.1"/>
    </source>
</evidence>
<accession>A0A7X5LQQ8</accession>
<comment type="caution">
    <text evidence="2">The sequence shown here is derived from an EMBL/GenBank/DDBJ whole genome shotgun (WGS) entry which is preliminary data.</text>
</comment>
<keyword evidence="1" id="KW-0472">Membrane</keyword>
<protein>
    <recommendedName>
        <fullName evidence="4">Zinc ribbon domain-containing protein</fullName>
    </recommendedName>
</protein>
<evidence type="ECO:0000313" key="3">
    <source>
        <dbReference type="Proteomes" id="UP000470213"/>
    </source>
</evidence>
<keyword evidence="1" id="KW-0812">Transmembrane</keyword>
<gene>
    <name evidence="2" type="ORF">GTH32_17565</name>
</gene>
<dbReference type="RefSeq" id="WP_163088223.1">
    <property type="nucleotide sequence ID" value="NZ_JAAAWN010000033.1"/>
</dbReference>
<keyword evidence="1" id="KW-1133">Transmembrane helix</keyword>
<evidence type="ECO:0008006" key="4">
    <source>
        <dbReference type="Google" id="ProtNLM"/>
    </source>
</evidence>
<keyword evidence="3" id="KW-1185">Reference proteome</keyword>
<organism evidence="2 3">
    <name type="scientific">Alteromonas profundi</name>
    <dbReference type="NCBI Taxonomy" id="2696062"/>
    <lineage>
        <taxon>Bacteria</taxon>
        <taxon>Pseudomonadati</taxon>
        <taxon>Pseudomonadota</taxon>
        <taxon>Gammaproteobacteria</taxon>
        <taxon>Alteromonadales</taxon>
        <taxon>Alteromonadaceae</taxon>
        <taxon>Alteromonas/Salinimonas group</taxon>
        <taxon>Alteromonas</taxon>
    </lineage>
</organism>
<dbReference type="EMBL" id="JAAAWN010000033">
    <property type="protein sequence ID" value="NDV92980.1"/>
    <property type="molecule type" value="Genomic_DNA"/>
</dbReference>
<name>A0A7X5LQQ8_9ALTE</name>
<feature type="transmembrane region" description="Helical" evidence="1">
    <location>
        <begin position="29"/>
        <end position="48"/>
    </location>
</feature>